<comment type="caution">
    <text evidence="2">The sequence shown here is derived from an EMBL/GenBank/DDBJ whole genome shotgun (WGS) entry which is preliminary data.</text>
</comment>
<evidence type="ECO:0000313" key="2">
    <source>
        <dbReference type="EMBL" id="MDT7846248.1"/>
    </source>
</evidence>
<evidence type="ECO:0000313" key="3">
    <source>
        <dbReference type="Proteomes" id="UP001257948"/>
    </source>
</evidence>
<dbReference type="InterPro" id="IPR004360">
    <property type="entry name" value="Glyas_Fos-R_dOase_dom"/>
</dbReference>
<dbReference type="Proteomes" id="UP001257948">
    <property type="component" value="Unassembled WGS sequence"/>
</dbReference>
<name>A0ABU3M4D3_9ACTN</name>
<proteinExistence type="predicted"/>
<protein>
    <submittedName>
        <fullName evidence="2">VOC family protein</fullName>
    </submittedName>
</protein>
<dbReference type="Gene3D" id="3.10.180.10">
    <property type="entry name" value="2,3-Dihydroxybiphenyl 1,2-Dioxygenase, domain 1"/>
    <property type="match status" value="1"/>
</dbReference>
<evidence type="ECO:0000259" key="1">
    <source>
        <dbReference type="PROSITE" id="PS51819"/>
    </source>
</evidence>
<dbReference type="RefSeq" id="WP_314206617.1">
    <property type="nucleotide sequence ID" value="NZ_JAVTLL010000033.1"/>
</dbReference>
<dbReference type="PANTHER" id="PTHR36503:SF1">
    <property type="entry name" value="BLR2520 PROTEIN"/>
    <property type="match status" value="1"/>
</dbReference>
<dbReference type="PANTHER" id="PTHR36503">
    <property type="entry name" value="BLR2520 PROTEIN"/>
    <property type="match status" value="1"/>
</dbReference>
<organism evidence="2 3">
    <name type="scientific">Streptomyces justiciae</name>
    <dbReference type="NCBI Taxonomy" id="2780140"/>
    <lineage>
        <taxon>Bacteria</taxon>
        <taxon>Bacillati</taxon>
        <taxon>Actinomycetota</taxon>
        <taxon>Actinomycetes</taxon>
        <taxon>Kitasatosporales</taxon>
        <taxon>Streptomycetaceae</taxon>
        <taxon>Streptomyces</taxon>
    </lineage>
</organism>
<dbReference type="EMBL" id="JAVTLL010000033">
    <property type="protein sequence ID" value="MDT7846248.1"/>
    <property type="molecule type" value="Genomic_DNA"/>
</dbReference>
<gene>
    <name evidence="2" type="ORF">RQC66_36590</name>
</gene>
<feature type="domain" description="VOC" evidence="1">
    <location>
        <begin position="4"/>
        <end position="126"/>
    </location>
</feature>
<dbReference type="SUPFAM" id="SSF54593">
    <property type="entry name" value="Glyoxalase/Bleomycin resistance protein/Dihydroxybiphenyl dioxygenase"/>
    <property type="match status" value="1"/>
</dbReference>
<dbReference type="PROSITE" id="PS51819">
    <property type="entry name" value="VOC"/>
    <property type="match status" value="1"/>
</dbReference>
<sequence length="146" mass="15289">MEQRVTLITLGVSDLARSKAFYEALGWRGQEVQETVFFQAGGLGLVLWGRDKLAADCGLEAGKEPPSFGGIVLAHNVRDDSEVDALLAAVRAAGGTVTKPAALNEIGFYSSAFTDPDGHAWEVAHNPGFPLADDGTVTLPDFGGAS</sequence>
<dbReference type="InterPro" id="IPR029068">
    <property type="entry name" value="Glyas_Bleomycin-R_OHBP_Dase"/>
</dbReference>
<accession>A0ABU3M4D3</accession>
<keyword evidence="3" id="KW-1185">Reference proteome</keyword>
<dbReference type="Pfam" id="PF00903">
    <property type="entry name" value="Glyoxalase"/>
    <property type="match status" value="1"/>
</dbReference>
<dbReference type="InterPro" id="IPR037523">
    <property type="entry name" value="VOC_core"/>
</dbReference>
<reference evidence="3" key="1">
    <citation type="submission" date="2023-07" db="EMBL/GenBank/DDBJ databases">
        <title>Draft genome sequence of the endophytic actinobacterium Streptomyces justiciae WPN32, a potential antibiotic producer.</title>
        <authorList>
            <person name="Yasawong M."/>
            <person name="Pana W."/>
            <person name="Ganta P."/>
            <person name="Santapan N."/>
            <person name="Songngamsuk T."/>
            <person name="Phatcharaharikarn M."/>
            <person name="Kerdtoob S."/>
            <person name="Nantapong N."/>
        </authorList>
    </citation>
    <scope>NUCLEOTIDE SEQUENCE [LARGE SCALE GENOMIC DNA]</scope>
    <source>
        <strain evidence="3">WPN32</strain>
    </source>
</reference>